<evidence type="ECO:0000313" key="2">
    <source>
        <dbReference type="EMBL" id="RGK62451.1"/>
    </source>
</evidence>
<comment type="caution">
    <text evidence="2">The sequence shown here is derived from an EMBL/GenBank/DDBJ whole genome shotgun (WGS) entry which is preliminary data.</text>
</comment>
<dbReference type="RefSeq" id="WP_117683977.1">
    <property type="nucleotide sequence ID" value="NZ_QSQU01000014.1"/>
</dbReference>
<dbReference type="Proteomes" id="UP000261210">
    <property type="component" value="Unassembled WGS sequence"/>
</dbReference>
<dbReference type="GO" id="GO:0009100">
    <property type="term" value="P:glycoprotein metabolic process"/>
    <property type="evidence" value="ECO:0007669"/>
    <property type="project" value="UniProtKB-ARBA"/>
</dbReference>
<feature type="domain" description="LicD/FKTN/FKRP nucleotidyltransferase" evidence="1">
    <location>
        <begin position="23"/>
        <end position="249"/>
    </location>
</feature>
<accession>A0A3E4NGA7</accession>
<evidence type="ECO:0000259" key="1">
    <source>
        <dbReference type="Pfam" id="PF04991"/>
    </source>
</evidence>
<reference evidence="2 3" key="1">
    <citation type="submission" date="2018-08" db="EMBL/GenBank/DDBJ databases">
        <title>A genome reference for cultivated species of the human gut microbiota.</title>
        <authorList>
            <person name="Zou Y."/>
            <person name="Xue W."/>
            <person name="Luo G."/>
        </authorList>
    </citation>
    <scope>NUCLEOTIDE SEQUENCE [LARGE SCALE GENOMIC DNA]</scope>
    <source>
        <strain evidence="2 3">TF10-34</strain>
    </source>
</reference>
<proteinExistence type="predicted"/>
<dbReference type="PANTHER" id="PTHR43404">
    <property type="entry name" value="LIPOPOLYSACCHARIDE CHOLINEPHOSPHOTRANSFERASE LICD"/>
    <property type="match status" value="1"/>
</dbReference>
<protein>
    <submittedName>
        <fullName evidence="2">LicD family protein</fullName>
    </submittedName>
</protein>
<dbReference type="Pfam" id="PF04991">
    <property type="entry name" value="LicD"/>
    <property type="match status" value="1"/>
</dbReference>
<dbReference type="InterPro" id="IPR007074">
    <property type="entry name" value="LicD/FKTN/FKRP_NTP_transf"/>
</dbReference>
<evidence type="ECO:0000313" key="3">
    <source>
        <dbReference type="Proteomes" id="UP000261210"/>
    </source>
</evidence>
<dbReference type="PANTHER" id="PTHR43404:SF2">
    <property type="entry name" value="LIPOPOLYSACCHARIDE CHOLINEPHOSPHOTRANSFERASE LICD"/>
    <property type="match status" value="1"/>
</dbReference>
<organism evidence="2 3">
    <name type="scientific">Bacteroides xylanisolvens</name>
    <dbReference type="NCBI Taxonomy" id="371601"/>
    <lineage>
        <taxon>Bacteria</taxon>
        <taxon>Pseudomonadati</taxon>
        <taxon>Bacteroidota</taxon>
        <taxon>Bacteroidia</taxon>
        <taxon>Bacteroidales</taxon>
        <taxon>Bacteroidaceae</taxon>
        <taxon>Bacteroides</taxon>
    </lineage>
</organism>
<dbReference type="InterPro" id="IPR052942">
    <property type="entry name" value="LPS_cholinephosphotransferase"/>
</dbReference>
<gene>
    <name evidence="2" type="ORF">DXD03_11745</name>
</gene>
<sequence>MEEDKLKYKEILCKTMKSFINICKEHNLQYYACAGTCLGAIRHKGMIPWDDDIDVLMPRSDYDKFLALKQKLQGTGYEIVDSNNQFYNQWFAKFSDANTTIVEMTDFPIVFGVYVDIFPLDEVENVDVAKKLHEEKSKYFDKYRRTFKKTFFRNCVNLFIHMHIKTFLKEIYYASIGKVFKEHYFFKYKHAEDLIQKQRGQKCMCYGGVYGFEKELCEKEWFGKGVAVPFEDFSIIVPSNYHAYLTRFYNDYMIPPPPQYRESHHSRYFVDLDRRWDIEDVLKMKPQKSHKIVRRYES</sequence>
<dbReference type="AlphaFoldDB" id="A0A3E4NGA7"/>
<dbReference type="EMBL" id="QSQU01000014">
    <property type="protein sequence ID" value="RGK62451.1"/>
    <property type="molecule type" value="Genomic_DNA"/>
</dbReference>
<name>A0A3E4NGA7_9BACE</name>